<sequence length="49" mass="5715">MKLKKLNIKNFRGINGDQNSIDFSKSDILFLIGKNNVVTCPHFQYQWIS</sequence>
<name>A0A5E8H9S4_9LEPT</name>
<protein>
    <submittedName>
        <fullName evidence="1">Uncharacterized protein</fullName>
    </submittedName>
</protein>
<evidence type="ECO:0000313" key="2">
    <source>
        <dbReference type="Proteomes" id="UP000013996"/>
    </source>
</evidence>
<evidence type="ECO:0000313" key="1">
    <source>
        <dbReference type="EMBL" id="EOQ87390.1"/>
    </source>
</evidence>
<organism evidence="1 2">
    <name type="scientific">Leptospira yanagawae serovar Saopaulo str. Sao Paulo = ATCC 700523</name>
    <dbReference type="NCBI Taxonomy" id="1249483"/>
    <lineage>
        <taxon>Bacteria</taxon>
        <taxon>Pseudomonadati</taxon>
        <taxon>Spirochaetota</taxon>
        <taxon>Spirochaetia</taxon>
        <taxon>Leptospirales</taxon>
        <taxon>Leptospiraceae</taxon>
        <taxon>Leptospira</taxon>
    </lineage>
</organism>
<gene>
    <name evidence="1" type="ORF">LEP1GSC202_3521</name>
</gene>
<dbReference type="Proteomes" id="UP000013996">
    <property type="component" value="Unassembled WGS sequence"/>
</dbReference>
<accession>A0A5E8H9S4</accession>
<dbReference type="InterPro" id="IPR027417">
    <property type="entry name" value="P-loop_NTPase"/>
</dbReference>
<dbReference type="Gene3D" id="3.40.50.300">
    <property type="entry name" value="P-loop containing nucleotide triphosphate hydrolases"/>
    <property type="match status" value="1"/>
</dbReference>
<dbReference type="EMBL" id="AOGX02000037">
    <property type="protein sequence ID" value="EOQ87390.1"/>
    <property type="molecule type" value="Genomic_DNA"/>
</dbReference>
<dbReference type="AlphaFoldDB" id="A0A5E8H9S4"/>
<comment type="caution">
    <text evidence="1">The sequence shown here is derived from an EMBL/GenBank/DDBJ whole genome shotgun (WGS) entry which is preliminary data.</text>
</comment>
<reference evidence="1 2" key="1">
    <citation type="submission" date="2013-04" db="EMBL/GenBank/DDBJ databases">
        <authorList>
            <person name="Harkins D.M."/>
            <person name="Durkin A.S."/>
            <person name="Brinkac L.M."/>
            <person name="Haft D.H."/>
            <person name="Selengut J.D."/>
            <person name="Sanka R."/>
            <person name="DePew J."/>
            <person name="Purushe J."/>
            <person name="Hartskeerl R.A."/>
            <person name="Ahmed A."/>
            <person name="van der Linden H."/>
            <person name="Goris M.G.A."/>
            <person name="Vinetz J.M."/>
            <person name="Sutton G.G."/>
            <person name="Nierman W.C."/>
            <person name="Fouts D.E."/>
        </authorList>
    </citation>
    <scope>NUCLEOTIDE SEQUENCE [LARGE SCALE GENOMIC DNA]</scope>
    <source>
        <strain evidence="1 2">Sao Paulo</strain>
    </source>
</reference>
<proteinExistence type="predicted"/>